<comment type="subcellular location">
    <subcellularLocation>
        <location evidence="1">Nucleus</location>
    </subcellularLocation>
</comment>
<dbReference type="PANTHER" id="PTHR31313:SF81">
    <property type="entry name" value="TY1 ENHANCER ACTIVATOR"/>
    <property type="match status" value="1"/>
</dbReference>
<protein>
    <recommendedName>
        <fullName evidence="9">Zn(2)-C6 fungal-type domain-containing protein</fullName>
    </recommendedName>
</protein>
<dbReference type="EMBL" id="RCSX01000015">
    <property type="protein sequence ID" value="KAF7925540.1"/>
    <property type="molecule type" value="Genomic_DNA"/>
</dbReference>
<dbReference type="SMART" id="SM00066">
    <property type="entry name" value="GAL4"/>
    <property type="match status" value="1"/>
</dbReference>
<keyword evidence="2" id="KW-0479">Metal-binding</keyword>
<dbReference type="SMART" id="SM00906">
    <property type="entry name" value="Fungal_trans"/>
    <property type="match status" value="1"/>
</dbReference>
<evidence type="ECO:0000256" key="5">
    <source>
        <dbReference type="ARBA" id="ARBA00023125"/>
    </source>
</evidence>
<dbReference type="SUPFAM" id="SSF57701">
    <property type="entry name" value="Zn2/Cys6 DNA-binding domain"/>
    <property type="match status" value="1"/>
</dbReference>
<name>A0ABQ7IIN3_9HELO</name>
<dbReference type="Pfam" id="PF04082">
    <property type="entry name" value="Fungal_trans"/>
    <property type="match status" value="1"/>
</dbReference>
<evidence type="ECO:0000259" key="9">
    <source>
        <dbReference type="PROSITE" id="PS50048"/>
    </source>
</evidence>
<organism evidence="10 11">
    <name type="scientific">Botrytis deweyae</name>
    <dbReference type="NCBI Taxonomy" id="2478750"/>
    <lineage>
        <taxon>Eukaryota</taxon>
        <taxon>Fungi</taxon>
        <taxon>Dikarya</taxon>
        <taxon>Ascomycota</taxon>
        <taxon>Pezizomycotina</taxon>
        <taxon>Leotiomycetes</taxon>
        <taxon>Helotiales</taxon>
        <taxon>Sclerotiniaceae</taxon>
        <taxon>Botrytis</taxon>
    </lineage>
</organism>
<dbReference type="CDD" id="cd00067">
    <property type="entry name" value="GAL4"/>
    <property type="match status" value="1"/>
</dbReference>
<evidence type="ECO:0000256" key="2">
    <source>
        <dbReference type="ARBA" id="ARBA00022723"/>
    </source>
</evidence>
<evidence type="ECO:0000256" key="6">
    <source>
        <dbReference type="ARBA" id="ARBA00023163"/>
    </source>
</evidence>
<reference evidence="10 11" key="1">
    <citation type="journal article" date="2020" name="Genome Biol. Evol.">
        <title>Comparative genomics of Sclerotiniaceae.</title>
        <authorList>
            <person name="Valero Jimenez C.A."/>
            <person name="Steentjes M."/>
            <person name="Scholten O.E."/>
            <person name="Van Kan J.A.L."/>
        </authorList>
    </citation>
    <scope>NUCLEOTIDE SEQUENCE [LARGE SCALE GENOMIC DNA]</scope>
    <source>
        <strain evidence="10 11">B1</strain>
    </source>
</reference>
<keyword evidence="6" id="KW-0804">Transcription</keyword>
<dbReference type="Gene3D" id="4.10.240.10">
    <property type="entry name" value="Zn(2)-C6 fungal-type DNA-binding domain"/>
    <property type="match status" value="1"/>
</dbReference>
<dbReference type="PANTHER" id="PTHR31313">
    <property type="entry name" value="TY1 ENHANCER ACTIVATOR"/>
    <property type="match status" value="1"/>
</dbReference>
<dbReference type="CDD" id="cd12148">
    <property type="entry name" value="fungal_TF_MHR"/>
    <property type="match status" value="1"/>
</dbReference>
<dbReference type="PROSITE" id="PS00463">
    <property type="entry name" value="ZN2_CY6_FUNGAL_1"/>
    <property type="match status" value="1"/>
</dbReference>
<dbReference type="GeneID" id="62233539"/>
<evidence type="ECO:0000256" key="4">
    <source>
        <dbReference type="ARBA" id="ARBA00023015"/>
    </source>
</evidence>
<dbReference type="RefSeq" id="XP_038809068.1">
    <property type="nucleotide sequence ID" value="XM_038954388.1"/>
</dbReference>
<dbReference type="Proteomes" id="UP000783213">
    <property type="component" value="Unassembled WGS sequence"/>
</dbReference>
<feature type="region of interest" description="Disordered" evidence="8">
    <location>
        <begin position="889"/>
        <end position="934"/>
    </location>
</feature>
<feature type="compositionally biased region" description="Gly residues" evidence="8">
    <location>
        <begin position="909"/>
        <end position="924"/>
    </location>
</feature>
<evidence type="ECO:0000313" key="11">
    <source>
        <dbReference type="Proteomes" id="UP000783213"/>
    </source>
</evidence>
<dbReference type="InterPro" id="IPR001138">
    <property type="entry name" value="Zn2Cys6_DnaBD"/>
</dbReference>
<evidence type="ECO:0000256" key="7">
    <source>
        <dbReference type="ARBA" id="ARBA00023242"/>
    </source>
</evidence>
<gene>
    <name evidence="10" type="ORF">EAE98_006765</name>
</gene>
<accession>A0ABQ7IIN3</accession>
<feature type="region of interest" description="Disordered" evidence="8">
    <location>
        <begin position="1"/>
        <end position="47"/>
    </location>
</feature>
<feature type="region of interest" description="Disordered" evidence="8">
    <location>
        <begin position="810"/>
        <end position="842"/>
    </location>
</feature>
<keyword evidence="7" id="KW-0539">Nucleus</keyword>
<dbReference type="InterPro" id="IPR007219">
    <property type="entry name" value="XnlR_reg_dom"/>
</dbReference>
<dbReference type="InterPro" id="IPR036864">
    <property type="entry name" value="Zn2-C6_fun-type_DNA-bd_sf"/>
</dbReference>
<proteinExistence type="predicted"/>
<feature type="domain" description="Zn(2)-C6 fungal-type" evidence="9">
    <location>
        <begin position="59"/>
        <end position="90"/>
    </location>
</feature>
<dbReference type="Pfam" id="PF00172">
    <property type="entry name" value="Zn_clus"/>
    <property type="match status" value="1"/>
</dbReference>
<evidence type="ECO:0000256" key="3">
    <source>
        <dbReference type="ARBA" id="ARBA00022833"/>
    </source>
</evidence>
<keyword evidence="11" id="KW-1185">Reference proteome</keyword>
<comment type="caution">
    <text evidence="10">The sequence shown here is derived from an EMBL/GenBank/DDBJ whole genome shotgun (WGS) entry which is preliminary data.</text>
</comment>
<keyword evidence="5" id="KW-0238">DNA-binding</keyword>
<evidence type="ECO:0000313" key="10">
    <source>
        <dbReference type="EMBL" id="KAF7925540.1"/>
    </source>
</evidence>
<sequence>MADVRDAGHVDGGSSSSLNNVKIKPESNVTTDRESSTSNKRSRSSRDAAAIKRRCVSTACVACRKRKSKCDGNTPSCAACSSVYGTECVYDPLSDHRRKGVYKEKIDSLKTRNSTLQTLIQAILNAAEEDVPNLVRQIRTCESLDDVAENILKQDQAFEDDDDDMDDNIAFTSSSLPTFETQLSGKMGELRLENGSVRFLGGTSNLIYVDAASVEHGDALETTQQEEPLLSWTTVTSDTEVIVHLINMYFTWHYPYFTTLSKTLTFFWYVYLPDTGSLCSTFKTARINGIQGKPPVTPKRTMYCSSLLVNAMLALGCHFTNSPQACADPGDTATKGDHYFAEAKRLFIENEEFEKPRLTTIQALCLMSVREAGAGREGKGWVYSGMAFRMAQDMGLNLDSGINKNSPKEFPVDEDEIDVRRVTFWGCFLFDKCFSNYLGRLPLLSVTDITVPKYDVKKFDDDEIWSPYTDNGIGQLNSQPSRTRAVALQISSLCEISSDLLTFFYHPQNVERGVGRSQELKKLSELQTRLEAWKRDLPKEFEPKEGQLPNVLLMHMFFHLLYIHLFRPFLKYNPSTSPLPTHVSPRKLCTQAAGSISKLMRLYKRIYGLRQICNIAVYIVHSACTIHLLNLPEKTAKRDIIHGVKHLEEIADDWLCARRTLSILSVLARKWSIDLPTEASAVFSRTDSRFGYFSTADVPSPKAEIIATTPSSSSSPTHFQTTVHSQPLLARSQTQLQQSLYSYPLDSEVPLTQSLISDLSAQSSLPRLQNVVSPPSDHTDSISYSTTTNPLHMSPVSAYPLSRTIYTNPTQPFAPSITNATSTANNSPLTSGNRSANRNVSPSTLFGGVEQLVQSQDWWLRDQASLVVGFENWMGGGVGIGTGHSHSLSGDLGTGTGNPFYDNGNPNSGNGGGNTGAGGGGGANRGFRDDDWFS</sequence>
<keyword evidence="3" id="KW-0862">Zinc</keyword>
<dbReference type="PROSITE" id="PS50048">
    <property type="entry name" value="ZN2_CY6_FUNGAL_2"/>
    <property type="match status" value="1"/>
</dbReference>
<evidence type="ECO:0000256" key="1">
    <source>
        <dbReference type="ARBA" id="ARBA00004123"/>
    </source>
</evidence>
<evidence type="ECO:0000256" key="8">
    <source>
        <dbReference type="SAM" id="MobiDB-lite"/>
    </source>
</evidence>
<keyword evidence="4" id="KW-0805">Transcription regulation</keyword>
<dbReference type="InterPro" id="IPR051615">
    <property type="entry name" value="Transcr_Regulatory_Elem"/>
</dbReference>